<dbReference type="RefSeq" id="WP_289830273.1">
    <property type="nucleotide sequence ID" value="NZ_JAUEDK010000020.1"/>
</dbReference>
<organism evidence="3 4">
    <name type="scientific">Crenobacter oryzisoli</name>
    <dbReference type="NCBI Taxonomy" id="3056844"/>
    <lineage>
        <taxon>Bacteria</taxon>
        <taxon>Pseudomonadati</taxon>
        <taxon>Pseudomonadota</taxon>
        <taxon>Betaproteobacteria</taxon>
        <taxon>Neisseriales</taxon>
        <taxon>Neisseriaceae</taxon>
        <taxon>Crenobacter</taxon>
    </lineage>
</organism>
<evidence type="ECO:0000259" key="2">
    <source>
        <dbReference type="Pfam" id="PF09361"/>
    </source>
</evidence>
<feature type="domain" description="Phasin" evidence="2">
    <location>
        <begin position="7"/>
        <end position="104"/>
    </location>
</feature>
<proteinExistence type="predicted"/>
<evidence type="ECO:0000256" key="1">
    <source>
        <dbReference type="SAM" id="MobiDB-lite"/>
    </source>
</evidence>
<keyword evidence="4" id="KW-1185">Reference proteome</keyword>
<dbReference type="InterPro" id="IPR010127">
    <property type="entry name" value="Phasin_subfam-1"/>
</dbReference>
<protein>
    <submittedName>
        <fullName evidence="3">Phasin family protein</fullName>
    </submittedName>
</protein>
<dbReference type="Pfam" id="PF09361">
    <property type="entry name" value="Phasin_2"/>
    <property type="match status" value="1"/>
</dbReference>
<evidence type="ECO:0000313" key="4">
    <source>
        <dbReference type="Proteomes" id="UP001168540"/>
    </source>
</evidence>
<dbReference type="EMBL" id="JAUEDK010000020">
    <property type="protein sequence ID" value="MDN0075633.1"/>
    <property type="molecule type" value="Genomic_DNA"/>
</dbReference>
<dbReference type="InterPro" id="IPR018968">
    <property type="entry name" value="Phasin"/>
</dbReference>
<gene>
    <name evidence="3" type="ORF">QU481_12100</name>
</gene>
<dbReference type="Proteomes" id="UP001168540">
    <property type="component" value="Unassembled WGS sequence"/>
</dbReference>
<comment type="caution">
    <text evidence="3">The sequence shown here is derived from an EMBL/GenBank/DDBJ whole genome shotgun (WGS) entry which is preliminary data.</text>
</comment>
<dbReference type="NCBIfam" id="TIGR01841">
    <property type="entry name" value="phasin"/>
    <property type="match status" value="1"/>
</dbReference>
<accession>A0ABT7XPB6</accession>
<feature type="compositionally biased region" description="Polar residues" evidence="1">
    <location>
        <begin position="168"/>
        <end position="184"/>
    </location>
</feature>
<evidence type="ECO:0000313" key="3">
    <source>
        <dbReference type="EMBL" id="MDN0075633.1"/>
    </source>
</evidence>
<reference evidence="3" key="1">
    <citation type="submission" date="2023-06" db="EMBL/GenBank/DDBJ databases">
        <authorList>
            <person name="Zhang S."/>
        </authorList>
    </citation>
    <scope>NUCLEOTIDE SEQUENCE</scope>
    <source>
        <strain evidence="3">SG2303</strain>
    </source>
</reference>
<feature type="region of interest" description="Disordered" evidence="1">
    <location>
        <begin position="164"/>
        <end position="184"/>
    </location>
</feature>
<name>A0ABT7XPB6_9NEIS</name>
<sequence>MTATNESLSKLSLSGIESALRFAQISLEGTERLVRLNIELSKQLLEENVAHARELIGIKDPQQALNHLNKVAGQSVEQAVSNSRQAYDIVSQTHSEFTKLAETHLDELNKVLHSNLDNFAKQAPAGSEVVVNGLKSALASATAAASSVSNTAKQVSELTEANLRAAGNATSEAVKSTRRTNGAA</sequence>